<sequence>MERGTGVFSEKKREIPIVLKLNKIVMKKYIISALLIILLFPATAIYAQNFKFAHVSDTHIGSGTAEEDLNRTVSDINSQEDLDFVIVTGDITEMGTDEELALAKKTLENLDIPYYVVPGNHDTGWSESGGVSFIREFGYDKFSFEHEGYKFIGCASGPYVRMSDGHIPRDAIVWLDEVLKATPKDQPIIFVNHYPIDNSLDNWFEITERLKKYNTQFAICGHGHRNKAFDFEGIPGIMGRSSLRAKQETGGYNIIEVTEDTANVYERTPGVVTHTAWNSVELGNRKYKMDTDYERPSYKLNDSFPNVQKTWEYHSDANVISTPAVNSGKVIFGNSTGLVEALAEDTGKKIWSFETDGGIFSSPAIFKKDVIFGSGDGNIYSLDSESGKLNWETKTGASVLGSPIVEDGVIYIGGSDGIFRALKAKSGKEIWKFSGLKGPVVSKPLIYQDKVIFGAWDKHLYALNIKTGELEWKWTNGSANRMFSPAMVIPVAADGAIYIVAPDRYISAINAETGKTLWRSNEAKVRESLGISQDRETLYAKTMNDTLVAYKANGANSEITWKKDLKYGYDHVPSMLIEKSNELYFGGRNGVVFSVNPVNKKLNWKYKIDNSMVNTVNVIGDSKLIAATMDGKIVLLEW</sequence>
<dbReference type="EMBL" id="LT629745">
    <property type="protein sequence ID" value="SDR91239.1"/>
    <property type="molecule type" value="Genomic_DNA"/>
</dbReference>
<dbReference type="PANTHER" id="PTHR34512">
    <property type="entry name" value="CELL SURFACE PROTEIN"/>
    <property type="match status" value="1"/>
</dbReference>
<keyword evidence="1" id="KW-0812">Transmembrane</keyword>
<dbReference type="InterPro" id="IPR029052">
    <property type="entry name" value="Metallo-depent_PP-like"/>
</dbReference>
<protein>
    <submittedName>
        <fullName evidence="4">Outer membrane protein assembly factor BamB, contains PQQ-like beta-propeller repeat</fullName>
    </submittedName>
</protein>
<gene>
    <name evidence="4" type="ORF">SAMN04488552_1487</name>
</gene>
<dbReference type="InterPro" id="IPR018391">
    <property type="entry name" value="PQQ_b-propeller_rpt"/>
</dbReference>
<evidence type="ECO:0000256" key="1">
    <source>
        <dbReference type="SAM" id="Phobius"/>
    </source>
</evidence>
<dbReference type="InterPro" id="IPR002372">
    <property type="entry name" value="PQQ_rpt_dom"/>
</dbReference>
<keyword evidence="1" id="KW-1133">Transmembrane helix</keyword>
<reference evidence="4 5" key="1">
    <citation type="submission" date="2016-10" db="EMBL/GenBank/DDBJ databases">
        <authorList>
            <person name="Varghese N."/>
            <person name="Submissions S."/>
        </authorList>
    </citation>
    <scope>NUCLEOTIDE SEQUENCE [LARGE SCALE GENOMIC DNA]</scope>
    <source>
        <strain evidence="4 5">Mar_2010_102</strain>
    </source>
</reference>
<keyword evidence="5" id="KW-1185">Reference proteome</keyword>
<evidence type="ECO:0000313" key="5">
    <source>
        <dbReference type="Proteomes" id="UP000198858"/>
    </source>
</evidence>
<dbReference type="Proteomes" id="UP000198858">
    <property type="component" value="Chromosome I"/>
</dbReference>
<dbReference type="AlphaFoldDB" id="A0A1H1MZ83"/>
<feature type="transmembrane region" description="Helical" evidence="1">
    <location>
        <begin position="29"/>
        <end position="47"/>
    </location>
</feature>
<name>A0A1H1MZ83_9FLAO</name>
<dbReference type="Gene3D" id="3.60.21.10">
    <property type="match status" value="1"/>
</dbReference>
<dbReference type="SMART" id="SM00564">
    <property type="entry name" value="PQQ"/>
    <property type="match status" value="6"/>
</dbReference>
<dbReference type="Gene3D" id="2.130.10.10">
    <property type="entry name" value="YVTN repeat-like/Quinoprotein amine dehydrogenase"/>
    <property type="match status" value="1"/>
</dbReference>
<dbReference type="Pfam" id="PF13360">
    <property type="entry name" value="PQQ_2"/>
    <property type="match status" value="1"/>
</dbReference>
<dbReference type="GO" id="GO:0016787">
    <property type="term" value="F:hydrolase activity"/>
    <property type="evidence" value="ECO:0007669"/>
    <property type="project" value="InterPro"/>
</dbReference>
<evidence type="ECO:0000313" key="4">
    <source>
        <dbReference type="EMBL" id="SDR91239.1"/>
    </source>
</evidence>
<dbReference type="Pfam" id="PF00149">
    <property type="entry name" value="Metallophos"/>
    <property type="match status" value="1"/>
</dbReference>
<dbReference type="SUPFAM" id="SSF56300">
    <property type="entry name" value="Metallo-dependent phosphatases"/>
    <property type="match status" value="1"/>
</dbReference>
<dbReference type="InterPro" id="IPR004843">
    <property type="entry name" value="Calcineurin-like_PHP"/>
</dbReference>
<proteinExistence type="predicted"/>
<dbReference type="STRING" id="1250231.SAMN04488552_1487"/>
<dbReference type="InterPro" id="IPR011047">
    <property type="entry name" value="Quinoprotein_ADH-like_sf"/>
</dbReference>
<feature type="domain" description="Calcineurin-like phosphoesterase" evidence="2">
    <location>
        <begin position="50"/>
        <end position="225"/>
    </location>
</feature>
<accession>A0A1H1MZ83</accession>
<feature type="domain" description="Pyrrolo-quinoline quinone repeat" evidence="3">
    <location>
        <begin position="336"/>
        <end position="478"/>
    </location>
</feature>
<keyword evidence="1" id="KW-0472">Membrane</keyword>
<dbReference type="SUPFAM" id="SSF50998">
    <property type="entry name" value="Quinoprotein alcohol dehydrogenase-like"/>
    <property type="match status" value="1"/>
</dbReference>
<dbReference type="InterPro" id="IPR015943">
    <property type="entry name" value="WD40/YVTN_repeat-like_dom_sf"/>
</dbReference>
<evidence type="ECO:0000259" key="2">
    <source>
        <dbReference type="Pfam" id="PF00149"/>
    </source>
</evidence>
<evidence type="ECO:0000259" key="3">
    <source>
        <dbReference type="Pfam" id="PF13360"/>
    </source>
</evidence>
<organism evidence="4 5">
    <name type="scientific">Christiangramia echinicola</name>
    <dbReference type="NCBI Taxonomy" id="279359"/>
    <lineage>
        <taxon>Bacteria</taxon>
        <taxon>Pseudomonadati</taxon>
        <taxon>Bacteroidota</taxon>
        <taxon>Flavobacteriia</taxon>
        <taxon>Flavobacteriales</taxon>
        <taxon>Flavobacteriaceae</taxon>
        <taxon>Christiangramia</taxon>
    </lineage>
</organism>
<dbReference type="RefSeq" id="WP_197677854.1">
    <property type="nucleotide sequence ID" value="NZ_LT629745.1"/>
</dbReference>
<dbReference type="PANTHER" id="PTHR34512:SF30">
    <property type="entry name" value="OUTER MEMBRANE PROTEIN ASSEMBLY FACTOR BAMB"/>
    <property type="match status" value="1"/>
</dbReference>